<dbReference type="EMBL" id="CP002915">
    <property type="protein sequence ID" value="AEK30464.1"/>
    <property type="molecule type" value="Genomic_DNA"/>
</dbReference>
<feature type="transmembrane region" description="Helical" evidence="1">
    <location>
        <begin position="116"/>
        <end position="138"/>
    </location>
</feature>
<sequence>MTDHAPGHGRNMASKGTAVKASNTHESTVTPAGSSVQVHGESGMPVMLVQAIIIAATLCVCELVCSPIYLSFTPGLFPIGSWVLVAMLLAVAFAYVVGFALLWCAESFAYRMKRKLQPVVYSLIGAVGFAVWTIWVVLGFMNMIAGPVLGQTVSHHDTIVAGVNGAMLGFASFFFASTLGERLAKYTKVMIAIGVITVLLAIAGGFLFAAMYQSVHA</sequence>
<feature type="transmembrane region" description="Helical" evidence="1">
    <location>
        <begin position="158"/>
        <end position="177"/>
    </location>
</feature>
<dbReference type="AlphaFoldDB" id="A0A806FMI7"/>
<accession>A0A806FMI7</accession>
<protein>
    <submittedName>
        <fullName evidence="2">Hypothetical membrane associated protein</fullName>
    </submittedName>
</protein>
<name>A0A806FMI7_BIFAN</name>
<organism evidence="2 3">
    <name type="scientific">Bifidobacterium animalis subsp. lactis CNCM I-2494</name>
    <dbReference type="NCBI Taxonomy" id="1042403"/>
    <lineage>
        <taxon>Bacteria</taxon>
        <taxon>Bacillati</taxon>
        <taxon>Actinomycetota</taxon>
        <taxon>Actinomycetes</taxon>
        <taxon>Bifidobacteriales</taxon>
        <taxon>Bifidobacteriaceae</taxon>
        <taxon>Bifidobacterium</taxon>
    </lineage>
</organism>
<keyword evidence="1" id="KW-1133">Transmembrane helix</keyword>
<keyword evidence="1" id="KW-0472">Membrane</keyword>
<reference evidence="2 3" key="1">
    <citation type="journal article" date="2011" name="J. Bacteriol.">
        <title>Genome Sequence of the Probiotic Strain Bifidobacterium animalis subsp. lactis CNCM I-2494.</title>
        <authorList>
            <person name="Chervaux C."/>
            <person name="Grimaldi C."/>
            <person name="Bolotin A."/>
            <person name="Quinquis B."/>
            <person name="Legrain-Raspaud S."/>
            <person name="van Hylckama Vlieg J.E."/>
            <person name="Denariaz G."/>
            <person name="Smokvina T."/>
        </authorList>
    </citation>
    <scope>NUCLEOTIDE SEQUENCE [LARGE SCALE GENOMIC DNA]</scope>
    <source>
        <strain evidence="2 3">CNCM I-2494</strain>
    </source>
</reference>
<feature type="transmembrane region" description="Helical" evidence="1">
    <location>
        <begin position="82"/>
        <end position="104"/>
    </location>
</feature>
<keyword evidence="1" id="KW-0812">Transmembrane</keyword>
<feature type="transmembrane region" description="Helical" evidence="1">
    <location>
        <begin position="47"/>
        <end position="70"/>
    </location>
</feature>
<feature type="transmembrane region" description="Helical" evidence="1">
    <location>
        <begin position="189"/>
        <end position="212"/>
    </location>
</feature>
<evidence type="ECO:0000313" key="3">
    <source>
        <dbReference type="Proteomes" id="UP000008394"/>
    </source>
</evidence>
<dbReference type="KEGG" id="bnm:BALAC2494_00237"/>
<evidence type="ECO:0000313" key="2">
    <source>
        <dbReference type="EMBL" id="AEK30464.1"/>
    </source>
</evidence>
<evidence type="ECO:0000256" key="1">
    <source>
        <dbReference type="SAM" id="Phobius"/>
    </source>
</evidence>
<dbReference type="Proteomes" id="UP000008394">
    <property type="component" value="Chromosome"/>
</dbReference>
<gene>
    <name evidence="2" type="ORF">BALAC2494_00237</name>
</gene>
<proteinExistence type="predicted"/>